<keyword evidence="1" id="KW-0808">Transferase</keyword>
<comment type="caution">
    <text evidence="1">The sequence shown here is derived from an EMBL/GenBank/DDBJ whole genome shotgun (WGS) entry which is preliminary data.</text>
</comment>
<keyword evidence="1" id="KW-0548">Nucleotidyltransferase</keyword>
<sequence>MRPSGRKPHELRKVSFERGFSKHAEGSCLVRFGDTHVMCLATVEEKVPPWLKGAGKGWVTAEYGMLPRATGDRMRREAAQGKQSGRTQEIQRLIGRSLRAVVDLVGLGEKQITLDCDVIQADGGTRTAAITGSWIALYDALKWMEAREMFAKNPLRDHVAAISCGIHNGEVVADLDYDEDSSAETDANFVMTGKGGIVEIQGTAEGEPFSQERFLELLSLAQKGIGELVELQKKAIA</sequence>
<dbReference type="Proteomes" id="UP000616151">
    <property type="component" value="Unassembled WGS sequence"/>
</dbReference>
<keyword evidence="2" id="KW-1185">Reference proteome</keyword>
<proteinExistence type="predicted"/>
<name>A0ACC5RE72_9HYPH</name>
<dbReference type="EMBL" id="JAENHL010000008">
    <property type="protein sequence ID" value="MBK1870991.1"/>
    <property type="molecule type" value="Genomic_DNA"/>
</dbReference>
<reference evidence="1" key="1">
    <citation type="submission" date="2021-01" db="EMBL/GenBank/DDBJ databases">
        <authorList>
            <person name="Sun Q."/>
        </authorList>
    </citation>
    <scope>NUCLEOTIDE SEQUENCE</scope>
    <source>
        <strain evidence="1">YIM B02566</strain>
    </source>
</reference>
<accession>A0ACC5RE72</accession>
<protein>
    <submittedName>
        <fullName evidence="1">Ribonuclease PH</fullName>
        <ecNumber evidence="1">2.7.7.56</ecNumber>
    </submittedName>
</protein>
<evidence type="ECO:0000313" key="2">
    <source>
        <dbReference type="Proteomes" id="UP000616151"/>
    </source>
</evidence>
<gene>
    <name evidence="1" type="primary">rph</name>
    <name evidence="1" type="ORF">JHL16_31790</name>
</gene>
<evidence type="ECO:0000313" key="1">
    <source>
        <dbReference type="EMBL" id="MBK1870991.1"/>
    </source>
</evidence>
<organism evidence="1 2">
    <name type="scientific">Taklimakanibacter albus</name>
    <dbReference type="NCBI Taxonomy" id="2800327"/>
    <lineage>
        <taxon>Bacteria</taxon>
        <taxon>Pseudomonadati</taxon>
        <taxon>Pseudomonadota</taxon>
        <taxon>Alphaproteobacteria</taxon>
        <taxon>Hyphomicrobiales</taxon>
        <taxon>Aestuariivirgaceae</taxon>
        <taxon>Taklimakanibacter</taxon>
    </lineage>
</organism>
<dbReference type="EC" id="2.7.7.56" evidence="1"/>